<comment type="caution">
    <text evidence="1">The sequence shown here is derived from an EMBL/GenBank/DDBJ whole genome shotgun (WGS) entry which is preliminary data.</text>
</comment>
<protein>
    <submittedName>
        <fullName evidence="1">Uncharacterized protein</fullName>
    </submittedName>
</protein>
<dbReference type="PATRIC" id="fig|251703.9.peg.4397"/>
<accession>A0A0Q0EP80</accession>
<proteinExistence type="predicted"/>
<dbReference type="Proteomes" id="UP000050317">
    <property type="component" value="Unassembled WGS sequence"/>
</dbReference>
<evidence type="ECO:0000313" key="1">
    <source>
        <dbReference type="EMBL" id="KPZ16082.1"/>
    </source>
</evidence>
<dbReference type="AlphaFoldDB" id="A0A0Q0EP80"/>
<reference evidence="1 2" key="1">
    <citation type="submission" date="2015-09" db="EMBL/GenBank/DDBJ databases">
        <title>Genome announcement of multiple Pseudomonas syringae strains.</title>
        <authorList>
            <person name="Thakur S."/>
            <person name="Wang P.W."/>
            <person name="Gong Y."/>
            <person name="Weir B.S."/>
            <person name="Guttman D.S."/>
        </authorList>
    </citation>
    <scope>NUCLEOTIDE SEQUENCE [LARGE SCALE GENOMIC DNA]</scope>
    <source>
        <strain evidence="1 2">ICMP3963</strain>
    </source>
</reference>
<sequence>MRHGCREPSPDCVVVLALRASILVSTAKGLRTPLASTPRVGMKSRLHGMHCCHVCFMSIVKLNDNNEASTLDLPDRNSSRIARR</sequence>
<organism evidence="1 2">
    <name type="scientific">Pseudomonas syringae pv. viburni</name>
    <dbReference type="NCBI Taxonomy" id="251703"/>
    <lineage>
        <taxon>Bacteria</taxon>
        <taxon>Pseudomonadati</taxon>
        <taxon>Pseudomonadota</taxon>
        <taxon>Gammaproteobacteria</taxon>
        <taxon>Pseudomonadales</taxon>
        <taxon>Pseudomonadaceae</taxon>
        <taxon>Pseudomonas</taxon>
    </lineage>
</organism>
<name>A0A0Q0EP80_9PSED</name>
<dbReference type="EMBL" id="LJRR01000209">
    <property type="protein sequence ID" value="KPZ16082.1"/>
    <property type="molecule type" value="Genomic_DNA"/>
</dbReference>
<gene>
    <name evidence="1" type="ORF">ALO40_03138</name>
</gene>
<evidence type="ECO:0000313" key="2">
    <source>
        <dbReference type="Proteomes" id="UP000050317"/>
    </source>
</evidence>